<keyword evidence="1" id="KW-0472">Membrane</keyword>
<organism evidence="3 4">
    <name type="scientific">Cutibacterium acnes (strain DSM 16379 / KPA171202)</name>
    <name type="common">Propionibacterium acnes</name>
    <dbReference type="NCBI Taxonomy" id="267747"/>
    <lineage>
        <taxon>Bacteria</taxon>
        <taxon>Bacillati</taxon>
        <taxon>Actinomycetota</taxon>
        <taxon>Actinomycetes</taxon>
        <taxon>Propionibacteriales</taxon>
        <taxon>Propionibacteriaceae</taxon>
        <taxon>Cutibacterium</taxon>
    </lineage>
</organism>
<feature type="domain" description="PLD phosphodiesterase" evidence="2">
    <location>
        <begin position="335"/>
        <end position="362"/>
    </location>
</feature>
<dbReference type="SMART" id="SM00155">
    <property type="entry name" value="PLDc"/>
    <property type="match status" value="2"/>
</dbReference>
<dbReference type="EC" id="2.7.8.-" evidence="3"/>
<evidence type="ECO:0000313" key="3">
    <source>
        <dbReference type="EMBL" id="AAT83490.1"/>
    </source>
</evidence>
<dbReference type="GO" id="GO:0032049">
    <property type="term" value="P:cardiolipin biosynthetic process"/>
    <property type="evidence" value="ECO:0007669"/>
    <property type="project" value="UniProtKB-ARBA"/>
</dbReference>
<name>Q6A6X4_CUTAK</name>
<dbReference type="Gene3D" id="3.30.870.10">
    <property type="entry name" value="Endonuclease Chain A"/>
    <property type="match status" value="2"/>
</dbReference>
<proteinExistence type="predicted"/>
<evidence type="ECO:0000256" key="1">
    <source>
        <dbReference type="SAM" id="Phobius"/>
    </source>
</evidence>
<dbReference type="EMBL" id="AE017283">
    <property type="protein sequence ID" value="AAT83490.1"/>
    <property type="molecule type" value="Genomic_DNA"/>
</dbReference>
<dbReference type="eggNOG" id="COG1502">
    <property type="taxonomic scope" value="Bacteria"/>
</dbReference>
<keyword evidence="3" id="KW-0808">Transferase</keyword>
<dbReference type="AlphaFoldDB" id="Q6A6X4"/>
<accession>Q6A6X4</accession>
<dbReference type="CDD" id="cd09112">
    <property type="entry name" value="PLDc_CLS_2"/>
    <property type="match status" value="1"/>
</dbReference>
<dbReference type="GO" id="GO:0030572">
    <property type="term" value="F:phosphatidyltransferase activity"/>
    <property type="evidence" value="ECO:0007669"/>
    <property type="project" value="UniProtKB-ARBA"/>
</dbReference>
<gene>
    <name evidence="3" type="ordered locus">PPA1761</name>
</gene>
<dbReference type="InterPro" id="IPR001736">
    <property type="entry name" value="PLipase_D/transphosphatidylase"/>
</dbReference>
<keyword evidence="1" id="KW-1133">Transmembrane helix</keyword>
<dbReference type="InterPro" id="IPR025202">
    <property type="entry name" value="PLD-like_dom"/>
</dbReference>
<dbReference type="KEGG" id="pac:PPA1761"/>
<dbReference type="Proteomes" id="UP000000603">
    <property type="component" value="Chromosome"/>
</dbReference>
<feature type="domain" description="PLD phosphodiesterase" evidence="2">
    <location>
        <begin position="161"/>
        <end position="188"/>
    </location>
</feature>
<dbReference type="PROSITE" id="PS50035">
    <property type="entry name" value="PLD"/>
    <property type="match status" value="2"/>
</dbReference>
<evidence type="ECO:0000259" key="2">
    <source>
        <dbReference type="PROSITE" id="PS50035"/>
    </source>
</evidence>
<feature type="transmembrane region" description="Helical" evidence="1">
    <location>
        <begin position="20"/>
        <end position="41"/>
    </location>
</feature>
<dbReference type="CDD" id="cd09110">
    <property type="entry name" value="PLDc_CLS_1"/>
    <property type="match status" value="1"/>
</dbReference>
<dbReference type="SUPFAM" id="SSF56024">
    <property type="entry name" value="Phospholipase D/nuclease"/>
    <property type="match status" value="2"/>
</dbReference>
<dbReference type="PANTHER" id="PTHR21248:SF22">
    <property type="entry name" value="PHOSPHOLIPASE D"/>
    <property type="match status" value="1"/>
</dbReference>
<dbReference type="EnsemblBacteria" id="AAT83490">
    <property type="protein sequence ID" value="AAT83490"/>
    <property type="gene ID" value="PPA1761"/>
</dbReference>
<protein>
    <submittedName>
        <fullName evidence="3">Cardiolipin synthetase</fullName>
        <ecNumber evidence="3">2.7.8.-</ecNumber>
    </submittedName>
</protein>
<sequence>MHMTRAPRQRFTVRRALHWVAGGMVAAQMATMAGLVTYNGIKRRGRRPYRFPTAPAEPLKVSGHQVEIFTFGRDLYAAMIFDIKSAQHTVYLETFIWKNDEVGRHFRQALVEAAARGVKVYAMWDTFANLVVDPRFFRQLEGVQVRAQPLVTPSWIPTLRNLGRDHRKLLIVDSKVAYIGGYNIGSLYADRWRDTHARITGPAVGELENVFVDMWNQRPKGALISRRNQPVLPSPGVRYWDTPFAVHRNSPRMAVYPIRNMYLEAIDRASERIWMTQGYLIPDDDVVAALHQAASRGVDVRIVIPAESNHVIADWLSRGYYDRLLHQGVRLFLYQGAMVHAKTCTIDGIWSTIGTANLDRLSLQGNYEVNVAITDSTVAQRMAEIFEIDMANCVELTLDEWQSRSHIAKLTEALLSPWRPFF</sequence>
<reference evidence="3 4" key="1">
    <citation type="journal article" date="2004" name="Science">
        <title>The complete genome sequence of Propionibacterium acnes, a commensal of human skin.</title>
        <authorList>
            <person name="Bruggemann H."/>
            <person name="Henne A."/>
            <person name="Hoster F."/>
            <person name="Liesegang H."/>
            <person name="Wiezer A."/>
            <person name="Strittmatter A."/>
            <person name="Hujer S."/>
            <person name="Durre P."/>
            <person name="Gottschalk G."/>
        </authorList>
    </citation>
    <scope>NUCLEOTIDE SEQUENCE [LARGE SCALE GENOMIC DNA]</scope>
    <source>
        <strain evidence="4">DSM 16379 / KPA171202</strain>
    </source>
</reference>
<keyword evidence="1" id="KW-0812">Transmembrane</keyword>
<dbReference type="Pfam" id="PF13091">
    <property type="entry name" value="PLDc_2"/>
    <property type="match status" value="2"/>
</dbReference>
<dbReference type="PANTHER" id="PTHR21248">
    <property type="entry name" value="CARDIOLIPIN SYNTHASE"/>
    <property type="match status" value="1"/>
</dbReference>
<dbReference type="HOGENOM" id="CLU_038053_0_2_11"/>
<evidence type="ECO:0000313" key="4">
    <source>
        <dbReference type="Proteomes" id="UP000000603"/>
    </source>
</evidence>